<accession>A0ACC0WYZ1</accession>
<name>A0ACC0WYZ1_9STRA</name>
<keyword evidence="2" id="KW-1185">Reference proteome</keyword>
<evidence type="ECO:0000313" key="1">
    <source>
        <dbReference type="EMBL" id="KAI9922911.1"/>
    </source>
</evidence>
<reference evidence="1 2" key="1">
    <citation type="journal article" date="2022" name="bioRxiv">
        <title>The genome of the oomycete Peronosclerospora sorghi, a cosmopolitan pathogen of maize and sorghum, is inflated with dispersed pseudogenes.</title>
        <authorList>
            <person name="Fletcher K."/>
            <person name="Martin F."/>
            <person name="Isakeit T."/>
            <person name="Cavanaugh K."/>
            <person name="Magill C."/>
            <person name="Michelmore R."/>
        </authorList>
    </citation>
    <scope>NUCLEOTIDE SEQUENCE [LARGE SCALE GENOMIC DNA]</scope>
    <source>
        <strain evidence="1">P6</strain>
    </source>
</reference>
<proteinExistence type="predicted"/>
<sequence>MLRSNPADTLSSPTDSSSFSGGNACVSDNIKNKSKSKKKKKKPTTVKTRDETENNGMENKQDIKEDATQLPLARRLEMAASTPDSHSALLGLVGWSRLYMHTETVLCLFQSNALSHLLANVLRSRATAAMLENLETLLANCLSVESTSATGPHRDMAGEVVAAVKAIAEQLQDSADDAGNIEAEAERAAQALSQSICAYALSLHGVDLNSPLTKEIQDLDARIAQMAKKIDAVRAQTIQESFQRRDLRSDALTLHEMRLKKLTALIEERVHDSQDQTYVDDNVDEKKEYVQENIETEDETQMHELTKALQDMQDRKDAELEPLHKKKAEASMEAQSLRRKQEELEAQLLAVKSELQRVVSEEHQADEGIRVVEEQFIADTAQFRTEHQHVMQLFSQAKRRRVIATEVGRVQNNVRQLRLADSQVNSLRAKQTACSLQELESSLTYFESELPCVKFIMSRIEENTTKLAAARSEALSYRTLGVSSVAEQIETKAAELEAYLEEDRTCLSALRKRDEELLSIMRRILTDPSLRDALAGVNEKVRRESQRMIDYVSKLNDSLP</sequence>
<dbReference type="Proteomes" id="UP001163321">
    <property type="component" value="Chromosome 1"/>
</dbReference>
<protein>
    <submittedName>
        <fullName evidence="1">Uncharacterized protein</fullName>
    </submittedName>
</protein>
<comment type="caution">
    <text evidence="1">The sequence shown here is derived from an EMBL/GenBank/DDBJ whole genome shotgun (WGS) entry which is preliminary data.</text>
</comment>
<gene>
    <name evidence="1" type="ORF">PsorP6_002527</name>
</gene>
<organism evidence="1 2">
    <name type="scientific">Peronosclerospora sorghi</name>
    <dbReference type="NCBI Taxonomy" id="230839"/>
    <lineage>
        <taxon>Eukaryota</taxon>
        <taxon>Sar</taxon>
        <taxon>Stramenopiles</taxon>
        <taxon>Oomycota</taxon>
        <taxon>Peronosporomycetes</taxon>
        <taxon>Peronosporales</taxon>
        <taxon>Peronosporaceae</taxon>
        <taxon>Peronosclerospora</taxon>
    </lineage>
</organism>
<dbReference type="EMBL" id="CM047580">
    <property type="protein sequence ID" value="KAI9922911.1"/>
    <property type="molecule type" value="Genomic_DNA"/>
</dbReference>
<evidence type="ECO:0000313" key="2">
    <source>
        <dbReference type="Proteomes" id="UP001163321"/>
    </source>
</evidence>